<evidence type="ECO:0000313" key="2">
    <source>
        <dbReference type="EMBL" id="CAD1473661.1"/>
    </source>
</evidence>
<dbReference type="PANTHER" id="PTHR24114">
    <property type="entry name" value="LEUCINE RICH REPEAT FAMILY PROTEIN"/>
    <property type="match status" value="1"/>
</dbReference>
<protein>
    <submittedName>
        <fullName evidence="2">Uncharacterized protein</fullName>
    </submittedName>
</protein>
<evidence type="ECO:0000313" key="3">
    <source>
        <dbReference type="Proteomes" id="UP000752696"/>
    </source>
</evidence>
<dbReference type="SUPFAM" id="SSF52047">
    <property type="entry name" value="RNI-like"/>
    <property type="match status" value="1"/>
</dbReference>
<dbReference type="OrthoDB" id="8436363at2759"/>
<dbReference type="Proteomes" id="UP000752696">
    <property type="component" value="Unassembled WGS sequence"/>
</dbReference>
<sequence>MEPFKASEVIPYASVSFSNSIYYERLTFQRIFDLENITEIPDSYLNYYGNEWEFLGDEEEEKIVKEEEDDDDDEEEKDKEREPEEVDIFVDFPEFVAERKTRIELEKEKLRKIIDIKEEKHSSEETLITPEEGSIVSVETSVESSIHPCLKDIDISDSQLKIQNLYTMFPIPDDPGLVPAFWTIHERKIESYPDDGVLKFFDLAKASRVRPIQALEDMLLSEKINLQYYGINPRAIRPLCEALMRNPFVHLVNLTGNWLSEDACYHLNDLLQNNNIIHTLLLSGCKIGAKGAAKLHDGISENVTLKKLDLSDCNIRNEGLDHITDAMCDNESIETLLINDNNLDESCAGTLQRLLSCSKTVKRLGLSWNSLYTAETWKKLIRGFENNEVLVDLDLSWNALGKECVPYIRRLLMRSLKKLHLNGNRFDDEDVEIIARGLSKNTKLEELYIGNNPIKAEGALNLIKAVTPDKSPESPLRILDLTNIWANKKILPELETIENSKPWLDIKLGGILSNYKVKDPDIQAILLRRANYEAMKPKKKRHRRNFGHFVLSLSDSPISREMFIKLIKKFQLKLSQSLINELISAFASVRHDIDQGLLKSAYMKHFPNTKLPPEKPVKKRNINGPN</sequence>
<keyword evidence="3" id="KW-1185">Reference proteome</keyword>
<dbReference type="PANTHER" id="PTHR24114:SF50">
    <property type="entry name" value="RNI-LIKE PROTEIN"/>
    <property type="match status" value="1"/>
</dbReference>
<name>A0A6V7H3C9_9HYME</name>
<dbReference type="InterPro" id="IPR052394">
    <property type="entry name" value="LRR-containing"/>
</dbReference>
<dbReference type="InterPro" id="IPR001611">
    <property type="entry name" value="Leu-rich_rpt"/>
</dbReference>
<dbReference type="SMART" id="SM00368">
    <property type="entry name" value="LRR_RI"/>
    <property type="match status" value="5"/>
</dbReference>
<comment type="caution">
    <text evidence="2">The sequence shown here is derived from an EMBL/GenBank/DDBJ whole genome shotgun (WGS) entry which is preliminary data.</text>
</comment>
<accession>A0A6V7H3C9</accession>
<feature type="region of interest" description="Disordered" evidence="1">
    <location>
        <begin position="63"/>
        <end position="83"/>
    </location>
</feature>
<dbReference type="InterPro" id="IPR032675">
    <property type="entry name" value="LRR_dom_sf"/>
</dbReference>
<organism evidence="2 3">
    <name type="scientific">Heterotrigona itama</name>
    <dbReference type="NCBI Taxonomy" id="395501"/>
    <lineage>
        <taxon>Eukaryota</taxon>
        <taxon>Metazoa</taxon>
        <taxon>Ecdysozoa</taxon>
        <taxon>Arthropoda</taxon>
        <taxon>Hexapoda</taxon>
        <taxon>Insecta</taxon>
        <taxon>Pterygota</taxon>
        <taxon>Neoptera</taxon>
        <taxon>Endopterygota</taxon>
        <taxon>Hymenoptera</taxon>
        <taxon>Apocrita</taxon>
        <taxon>Aculeata</taxon>
        <taxon>Apoidea</taxon>
        <taxon>Anthophila</taxon>
        <taxon>Apidae</taxon>
        <taxon>Heterotrigona</taxon>
    </lineage>
</organism>
<proteinExistence type="predicted"/>
<evidence type="ECO:0000256" key="1">
    <source>
        <dbReference type="SAM" id="MobiDB-lite"/>
    </source>
</evidence>
<dbReference type="Pfam" id="PF13516">
    <property type="entry name" value="LRR_6"/>
    <property type="match status" value="3"/>
</dbReference>
<dbReference type="EMBL" id="CAJDYZ010006764">
    <property type="protein sequence ID" value="CAD1473661.1"/>
    <property type="molecule type" value="Genomic_DNA"/>
</dbReference>
<gene>
    <name evidence="2" type="ORF">MHI_LOCUS403452</name>
</gene>
<dbReference type="Gene3D" id="3.80.10.10">
    <property type="entry name" value="Ribonuclease Inhibitor"/>
    <property type="match status" value="2"/>
</dbReference>
<reference evidence="2" key="1">
    <citation type="submission" date="2020-07" db="EMBL/GenBank/DDBJ databases">
        <authorList>
            <person name="Nazaruddin N."/>
        </authorList>
    </citation>
    <scope>NUCLEOTIDE SEQUENCE</scope>
</reference>
<dbReference type="AlphaFoldDB" id="A0A6V7H3C9"/>